<dbReference type="AlphaFoldDB" id="A0AAP2GJ76"/>
<organism evidence="2 3">
    <name type="scientific">Chryseosolibacter histidini</name>
    <dbReference type="NCBI Taxonomy" id="2782349"/>
    <lineage>
        <taxon>Bacteria</taxon>
        <taxon>Pseudomonadati</taxon>
        <taxon>Bacteroidota</taxon>
        <taxon>Cytophagia</taxon>
        <taxon>Cytophagales</taxon>
        <taxon>Chryseotaleaceae</taxon>
        <taxon>Chryseosolibacter</taxon>
    </lineage>
</organism>
<evidence type="ECO:0008006" key="4">
    <source>
        <dbReference type="Google" id="ProtNLM"/>
    </source>
</evidence>
<name>A0AAP2GJ76_9BACT</name>
<reference evidence="2 3" key="1">
    <citation type="submission" date="2021-05" db="EMBL/GenBank/DDBJ databases">
        <title>A Polyphasic approach of four new species of the genus Ohtaekwangia: Ohtaekwangia histidinii sp. nov., Ohtaekwangia cretensis sp. nov., Ohtaekwangia indiensis sp. nov., Ohtaekwangia reichenbachii sp. nov. from diverse environment.</title>
        <authorList>
            <person name="Octaviana S."/>
        </authorList>
    </citation>
    <scope>NUCLEOTIDE SEQUENCE [LARGE SCALE GENOMIC DNA]</scope>
    <source>
        <strain evidence="2 3">PWU4</strain>
    </source>
</reference>
<feature type="chain" id="PRO_5042836067" description="RHS repeat protein" evidence="1">
    <location>
        <begin position="19"/>
        <end position="311"/>
    </location>
</feature>
<comment type="caution">
    <text evidence="2">The sequence shown here is derived from an EMBL/GenBank/DDBJ whole genome shotgun (WGS) entry which is preliminary data.</text>
</comment>
<dbReference type="EMBL" id="JAHESF010000012">
    <property type="protein sequence ID" value="MBT1698046.1"/>
    <property type="molecule type" value="Genomic_DNA"/>
</dbReference>
<keyword evidence="1" id="KW-0732">Signal</keyword>
<dbReference type="Proteomes" id="UP001319200">
    <property type="component" value="Unassembled WGS sequence"/>
</dbReference>
<evidence type="ECO:0000313" key="3">
    <source>
        <dbReference type="Proteomes" id="UP001319200"/>
    </source>
</evidence>
<keyword evidence="3" id="KW-1185">Reference proteome</keyword>
<gene>
    <name evidence="2" type="ORF">KK083_14230</name>
</gene>
<proteinExistence type="predicted"/>
<dbReference type="RefSeq" id="WP_254163917.1">
    <property type="nucleotide sequence ID" value="NZ_JAHESF010000012.1"/>
</dbReference>
<accession>A0AAP2GJ76</accession>
<evidence type="ECO:0000313" key="2">
    <source>
        <dbReference type="EMBL" id="MBT1698046.1"/>
    </source>
</evidence>
<sequence>MRLMLIFAFQCLIGAALAQDEIEYPFRHDLKGPVQECSVKKFKARFGADKIEMGEYIEDDKFGIKAFDRDGRLIEFRTHPDAAATCEKKVITYLETGCLQEMKEYHRKGYVEGNSVYGCDARGNVIAQTDYYFVYEDRPTARITYKYDAAGRITEMHKKSGIPKNKAAKSKSEFDEDHYEHRYNEYDQNGFLIKWTIKREGMDPELAALFSGNAEITNDAQGRPLAEYSVNDLAAKEGKTKKLSKEMAYNPEGFLSKKVDYNNLGITVTYYEYTYDDRGNWITRLERKSSDASGKDKGIPVNMIVREIKYY</sequence>
<feature type="signal peptide" evidence="1">
    <location>
        <begin position="1"/>
        <end position="18"/>
    </location>
</feature>
<protein>
    <recommendedName>
        <fullName evidence="4">RHS repeat protein</fullName>
    </recommendedName>
</protein>
<dbReference type="Gene3D" id="2.180.10.10">
    <property type="entry name" value="RHS repeat-associated core"/>
    <property type="match status" value="1"/>
</dbReference>
<evidence type="ECO:0000256" key="1">
    <source>
        <dbReference type="SAM" id="SignalP"/>
    </source>
</evidence>